<dbReference type="InterPro" id="IPR032675">
    <property type="entry name" value="LRR_dom_sf"/>
</dbReference>
<name>A0A8S4B424_9TELE</name>
<dbReference type="GO" id="GO:0036064">
    <property type="term" value="C:ciliary basal body"/>
    <property type="evidence" value="ECO:0007669"/>
    <property type="project" value="TreeGrafter"/>
</dbReference>
<accession>A0A8S4B424</accession>
<dbReference type="Pfam" id="PF13516">
    <property type="entry name" value="LRR_6"/>
    <property type="match status" value="2"/>
</dbReference>
<feature type="coiled-coil region" evidence="1">
    <location>
        <begin position="504"/>
        <end position="533"/>
    </location>
</feature>
<feature type="compositionally biased region" description="Acidic residues" evidence="2">
    <location>
        <begin position="440"/>
        <end position="458"/>
    </location>
</feature>
<evidence type="ECO:0000313" key="4">
    <source>
        <dbReference type="Proteomes" id="UP000677803"/>
    </source>
</evidence>
<dbReference type="AlphaFoldDB" id="A0A8S4B424"/>
<feature type="region of interest" description="Disordered" evidence="2">
    <location>
        <begin position="439"/>
        <end position="461"/>
    </location>
</feature>
<organism evidence="3 4">
    <name type="scientific">Menidia menidia</name>
    <name type="common">Atlantic silverside</name>
    <dbReference type="NCBI Taxonomy" id="238744"/>
    <lineage>
        <taxon>Eukaryota</taxon>
        <taxon>Metazoa</taxon>
        <taxon>Chordata</taxon>
        <taxon>Craniata</taxon>
        <taxon>Vertebrata</taxon>
        <taxon>Euteleostomi</taxon>
        <taxon>Actinopterygii</taxon>
        <taxon>Neopterygii</taxon>
        <taxon>Teleostei</taxon>
        <taxon>Neoteleostei</taxon>
        <taxon>Acanthomorphata</taxon>
        <taxon>Ovalentaria</taxon>
        <taxon>Atherinomorphae</taxon>
        <taxon>Atheriniformes</taxon>
        <taxon>Atherinopsidae</taxon>
        <taxon>Menidiinae</taxon>
        <taxon>Menidia</taxon>
    </lineage>
</organism>
<dbReference type="Proteomes" id="UP000677803">
    <property type="component" value="Unassembled WGS sequence"/>
</dbReference>
<dbReference type="Gene3D" id="3.80.10.10">
    <property type="entry name" value="Ribonuclease Inhibitor"/>
    <property type="match status" value="2"/>
</dbReference>
<reference evidence="3" key="1">
    <citation type="submission" date="2021-05" db="EMBL/GenBank/DDBJ databases">
        <authorList>
            <person name="Tigano A."/>
        </authorList>
    </citation>
    <scope>NUCLEOTIDE SEQUENCE</scope>
</reference>
<dbReference type="PRINTS" id="PR02062">
    <property type="entry name" value="CENTROSOME78"/>
</dbReference>
<dbReference type="PANTHER" id="PTHR24110:SF3">
    <property type="entry name" value="CENTROSOMAL PROTEIN OF 78 KDA"/>
    <property type="match status" value="1"/>
</dbReference>
<dbReference type="EMBL" id="CAJRST010011112">
    <property type="protein sequence ID" value="CAG5924363.1"/>
    <property type="molecule type" value="Genomic_DNA"/>
</dbReference>
<sequence>RFCPHNSATFECLLNNGEQATGVVNSSSTRIPRQCLDDRAFHFKRERWQDSVPLPAVKVNLDKGMLDFNGDRLKLIDWPPILLCISINKNLRHIAISSTYQATAASGDTDRRYYRSNLRRKIPTIRSKEMTLKLCKALRECLTGSPSLKSLHLNGLPLRERDLITLTKGLVKSTSLESLSLANCPISDEGLEVICQSIKYSTTIKAVDFTGCSITWRGAEHIARIIKYQGMQRHGTAWAESLRYRHPQFEGMSGLRRVTLNCNTLIGDRGAAALAHELADDLWVKAVDLQRCGLSSDGARRLLESLKTNSSLCVLDIRSNPLVDNILIKTVIEKVLMNARGQSPEYCWIKPATTESPRASLPKRQLPSALRGKPAFKIATHKATCGGRGSGVAQTKKSSSRYVPWRAAARAGRQRGLPPGVTVTNQRFQGAATVKVIMESESDNDDADDDDDDNEEEEKEGKVLLEMGQRPSSLHLQDTITSQQLHRVQMELKECRLSLAVEHRARLKAESRLMEYELENARLRDANHSLTETLAATGPASAPLGVSALEDEEVLESIEKSFNKFHSFLDLLKDAGLGQLASVAGIDQSDFQPLGRPQLSSTIGPHLDAAASRTTEEFRDMLAKTDALSVAGDLRPDMCKGDTNIITHRPPTPASAPLSKETFLNETIGQTVGHGENPAEAAEEEQHLYFRPDVQPDTGSERSFQSQKSFDHLSFGKPFQKQSQRHRSEASSHRSNISRGYSFNNSRAYSQASQSNGCHKGSSESVSEIISDRAESVGSVGSRNSRKERLVTVGQSGSEGSERAAYPGRGAFEHIRTLGGQSDDSF</sequence>
<dbReference type="InterPro" id="IPR001611">
    <property type="entry name" value="Leu-rich_rpt"/>
</dbReference>
<dbReference type="PANTHER" id="PTHR24110">
    <property type="entry name" value="CENTROSOMAL PROTEIN OF 78 KDA"/>
    <property type="match status" value="1"/>
</dbReference>
<evidence type="ECO:0000256" key="2">
    <source>
        <dbReference type="SAM" id="MobiDB-lite"/>
    </source>
</evidence>
<evidence type="ECO:0000313" key="3">
    <source>
        <dbReference type="EMBL" id="CAG5924363.1"/>
    </source>
</evidence>
<feature type="region of interest" description="Disordered" evidence="2">
    <location>
        <begin position="718"/>
        <end position="810"/>
    </location>
</feature>
<keyword evidence="4" id="KW-1185">Reference proteome</keyword>
<dbReference type="SUPFAM" id="SSF52047">
    <property type="entry name" value="RNI-like"/>
    <property type="match status" value="1"/>
</dbReference>
<proteinExistence type="predicted"/>
<keyword evidence="1" id="KW-0175">Coiled coil</keyword>
<feature type="non-terminal residue" evidence="3">
    <location>
        <position position="826"/>
    </location>
</feature>
<dbReference type="InterPro" id="IPR026212">
    <property type="entry name" value="Cep78"/>
</dbReference>
<feature type="compositionally biased region" description="Polar residues" evidence="2">
    <location>
        <begin position="733"/>
        <end position="768"/>
    </location>
</feature>
<dbReference type="FunFam" id="3.80.10.10:FF:000070">
    <property type="entry name" value="Centrosomal protein of 78 kDa"/>
    <property type="match status" value="1"/>
</dbReference>
<gene>
    <name evidence="3" type="ORF">MMEN_LOCUS10797</name>
</gene>
<evidence type="ECO:0000256" key="1">
    <source>
        <dbReference type="SAM" id="Coils"/>
    </source>
</evidence>
<dbReference type="OrthoDB" id="78308at2759"/>
<dbReference type="SMART" id="SM00368">
    <property type="entry name" value="LRR_RI"/>
    <property type="match status" value="4"/>
</dbReference>
<dbReference type="GO" id="GO:0005813">
    <property type="term" value="C:centrosome"/>
    <property type="evidence" value="ECO:0007669"/>
    <property type="project" value="TreeGrafter"/>
</dbReference>
<comment type="caution">
    <text evidence="3">The sequence shown here is derived from an EMBL/GenBank/DDBJ whole genome shotgun (WGS) entry which is preliminary data.</text>
</comment>
<dbReference type="GO" id="GO:0044782">
    <property type="term" value="P:cilium organization"/>
    <property type="evidence" value="ECO:0007669"/>
    <property type="project" value="TreeGrafter"/>
</dbReference>
<protein>
    <submittedName>
        <fullName evidence="3">(Atlantic silverside) hypothetical protein</fullName>
    </submittedName>
</protein>